<feature type="domain" description="Penicillin-binding protein dimerisation" evidence="12">
    <location>
        <begin position="56"/>
        <end position="226"/>
    </location>
</feature>
<evidence type="ECO:0000313" key="14">
    <source>
        <dbReference type="Proteomes" id="UP000704935"/>
    </source>
</evidence>
<dbReference type="InterPro" id="IPR005311">
    <property type="entry name" value="PBP_dimer"/>
</dbReference>
<comment type="caution">
    <text evidence="13">The sequence shown here is derived from an EMBL/GenBank/DDBJ whole genome shotgun (WGS) entry which is preliminary data.</text>
</comment>
<name>A0A937IAY0_9GAMM</name>
<dbReference type="InterPro" id="IPR012338">
    <property type="entry name" value="Beta-lactam/transpept-like"/>
</dbReference>
<dbReference type="InterPro" id="IPR036138">
    <property type="entry name" value="PBP_dimer_sf"/>
</dbReference>
<keyword evidence="5" id="KW-0812">Transmembrane</keyword>
<comment type="subcellular location">
    <subcellularLocation>
        <location evidence="2">Cell membrane</location>
    </subcellularLocation>
    <subcellularLocation>
        <location evidence="1">Membrane</location>
        <topology evidence="1">Single-pass membrane protein</topology>
    </subcellularLocation>
</comment>
<accession>A0A937IAY0</accession>
<proteinExistence type="predicted"/>
<dbReference type="EMBL" id="JADHQA010000013">
    <property type="protein sequence ID" value="MBL6820227.1"/>
    <property type="molecule type" value="Genomic_DNA"/>
</dbReference>
<sequence length="596" mass="67128">MRNKDLNFFKGRANSILFIFFALLALLVARFFFLQVVKGTELKELRELNINASESIYPKRGRIVSRDGFILAEDIKTFSIVVDLEQKPDSNAISLLADIFNKDLSADEVEVKVLNSLKFSTQETILSDLSHEDLAKFLVRSSELSGFSINESYKRNYDPHPSIFHILGHLGFINDLDAEYFSRRIMGYDENLWQKVGKSGLERVYEQELRGMHGKRYFQRNARGNRKQITGIDNFIEGQELVTSINYIAQKKAFDLLKGKQGAVVAIDLNDFSIPVAVSVPSISANDLSGISSQDYADLLNDKQRPLFNRAFMGLYPPGSTIKPLLTIFSLSEGYTNWTETILDDGFFRFEEEQRVFNAWKEGGHGLTDLEKALVESSNPFFMNLATKFDKNKFIDFMQSASFGAVLCSDCYPHQYSPLINDAWKQKNFGKDLYKGDFINLGVGQGYMLTTPLHLALLTSMIAKKGEYQIPYIVNKQNQNALFLENKLSDDDWERLNSSLINVVYSPNGTAFRVNAGNLKMAGKSGTSQVVDISSRAEYDEVRKNPLLRDHAVFIGYAPHDNPKFAIAVVIENGESGGRTAGPVAKEILEVLTVEN</sequence>
<evidence type="ECO:0000256" key="4">
    <source>
        <dbReference type="ARBA" id="ARBA00022645"/>
    </source>
</evidence>
<dbReference type="GO" id="GO:0071555">
    <property type="term" value="P:cell wall organization"/>
    <property type="evidence" value="ECO:0007669"/>
    <property type="project" value="UniProtKB-KW"/>
</dbReference>
<evidence type="ECO:0000256" key="6">
    <source>
        <dbReference type="ARBA" id="ARBA00022960"/>
    </source>
</evidence>
<dbReference type="Proteomes" id="UP000704935">
    <property type="component" value="Unassembled WGS sequence"/>
</dbReference>
<keyword evidence="4" id="KW-0645">Protease</keyword>
<dbReference type="AlphaFoldDB" id="A0A937IAY0"/>
<dbReference type="InterPro" id="IPR050515">
    <property type="entry name" value="Beta-lactam/transpept"/>
</dbReference>
<reference evidence="13" key="1">
    <citation type="submission" date="2020-10" db="EMBL/GenBank/DDBJ databases">
        <title>Microbiome of the Black Sea water column analyzed by genome centric metagenomics.</title>
        <authorList>
            <person name="Cabello-Yeves P.J."/>
            <person name="Callieri C."/>
            <person name="Picazo A."/>
            <person name="Mehrshad M."/>
            <person name="Haro-Moreno J.M."/>
            <person name="Roda-Garcia J."/>
            <person name="Dzembekova N."/>
            <person name="Slabakova V."/>
            <person name="Slabakova N."/>
            <person name="Moncheva S."/>
            <person name="Rodriguez-Valera F."/>
        </authorList>
    </citation>
    <scope>NUCLEOTIDE SEQUENCE</scope>
    <source>
        <strain evidence="13">BS307-5m-G47</strain>
    </source>
</reference>
<dbReference type="Pfam" id="PF03717">
    <property type="entry name" value="PBP_dimer"/>
    <property type="match status" value="1"/>
</dbReference>
<dbReference type="GO" id="GO:0008658">
    <property type="term" value="F:penicillin binding"/>
    <property type="evidence" value="ECO:0007669"/>
    <property type="project" value="InterPro"/>
</dbReference>
<evidence type="ECO:0000256" key="9">
    <source>
        <dbReference type="ARBA" id="ARBA00023136"/>
    </source>
</evidence>
<keyword evidence="4" id="KW-0121">Carboxypeptidase</keyword>
<dbReference type="Gene3D" id="3.40.710.10">
    <property type="entry name" value="DD-peptidase/beta-lactamase superfamily"/>
    <property type="match status" value="1"/>
</dbReference>
<dbReference type="SUPFAM" id="SSF56519">
    <property type="entry name" value="Penicillin binding protein dimerisation domain"/>
    <property type="match status" value="1"/>
</dbReference>
<evidence type="ECO:0000259" key="11">
    <source>
        <dbReference type="Pfam" id="PF00905"/>
    </source>
</evidence>
<keyword evidence="8" id="KW-1133">Transmembrane helix</keyword>
<gene>
    <name evidence="13" type="ORF">ISQ61_03140</name>
</gene>
<dbReference type="GO" id="GO:0009252">
    <property type="term" value="P:peptidoglycan biosynthetic process"/>
    <property type="evidence" value="ECO:0007669"/>
    <property type="project" value="UniProtKB-KW"/>
</dbReference>
<evidence type="ECO:0000313" key="13">
    <source>
        <dbReference type="EMBL" id="MBL6820227.1"/>
    </source>
</evidence>
<keyword evidence="3" id="KW-1003">Cell membrane</keyword>
<dbReference type="PANTHER" id="PTHR30627">
    <property type="entry name" value="PEPTIDOGLYCAN D,D-TRANSPEPTIDASE"/>
    <property type="match status" value="1"/>
</dbReference>
<evidence type="ECO:0000256" key="7">
    <source>
        <dbReference type="ARBA" id="ARBA00022984"/>
    </source>
</evidence>
<evidence type="ECO:0000256" key="8">
    <source>
        <dbReference type="ARBA" id="ARBA00022989"/>
    </source>
</evidence>
<evidence type="ECO:0000256" key="2">
    <source>
        <dbReference type="ARBA" id="ARBA00004236"/>
    </source>
</evidence>
<dbReference type="GO" id="GO:0005886">
    <property type="term" value="C:plasma membrane"/>
    <property type="evidence" value="ECO:0007669"/>
    <property type="project" value="UniProtKB-SubCell"/>
</dbReference>
<evidence type="ECO:0000256" key="5">
    <source>
        <dbReference type="ARBA" id="ARBA00022692"/>
    </source>
</evidence>
<keyword evidence="4" id="KW-0378">Hydrolase</keyword>
<evidence type="ECO:0008006" key="15">
    <source>
        <dbReference type="Google" id="ProtNLM"/>
    </source>
</evidence>
<keyword evidence="9" id="KW-0472">Membrane</keyword>
<protein>
    <recommendedName>
        <fullName evidence="15">Penicillin-binding protein 2</fullName>
    </recommendedName>
</protein>
<dbReference type="InterPro" id="IPR001460">
    <property type="entry name" value="PCN-bd_Tpept"/>
</dbReference>
<dbReference type="Pfam" id="PF00905">
    <property type="entry name" value="Transpeptidase"/>
    <property type="match status" value="1"/>
</dbReference>
<dbReference type="Gene3D" id="3.90.1310.10">
    <property type="entry name" value="Penicillin-binding protein 2a (Domain 2)"/>
    <property type="match status" value="1"/>
</dbReference>
<dbReference type="PANTHER" id="PTHR30627:SF2">
    <property type="entry name" value="PEPTIDOGLYCAN D,D-TRANSPEPTIDASE MRDA"/>
    <property type="match status" value="1"/>
</dbReference>
<dbReference type="GO" id="GO:0008360">
    <property type="term" value="P:regulation of cell shape"/>
    <property type="evidence" value="ECO:0007669"/>
    <property type="project" value="UniProtKB-KW"/>
</dbReference>
<evidence type="ECO:0000256" key="1">
    <source>
        <dbReference type="ARBA" id="ARBA00004167"/>
    </source>
</evidence>
<organism evidence="13 14">
    <name type="scientific">SAR86 cluster bacterium</name>
    <dbReference type="NCBI Taxonomy" id="2030880"/>
    <lineage>
        <taxon>Bacteria</taxon>
        <taxon>Pseudomonadati</taxon>
        <taxon>Pseudomonadota</taxon>
        <taxon>Gammaproteobacteria</taxon>
        <taxon>SAR86 cluster</taxon>
    </lineage>
</organism>
<evidence type="ECO:0000256" key="3">
    <source>
        <dbReference type="ARBA" id="ARBA00022475"/>
    </source>
</evidence>
<evidence type="ECO:0000256" key="10">
    <source>
        <dbReference type="ARBA" id="ARBA00023316"/>
    </source>
</evidence>
<dbReference type="GO" id="GO:0071972">
    <property type="term" value="F:peptidoglycan L,D-transpeptidase activity"/>
    <property type="evidence" value="ECO:0007669"/>
    <property type="project" value="TreeGrafter"/>
</dbReference>
<feature type="domain" description="Penicillin-binding protein transpeptidase" evidence="11">
    <location>
        <begin position="262"/>
        <end position="590"/>
    </location>
</feature>
<dbReference type="SUPFAM" id="SSF56601">
    <property type="entry name" value="beta-lactamase/transpeptidase-like"/>
    <property type="match status" value="1"/>
</dbReference>
<keyword evidence="10" id="KW-0961">Cell wall biogenesis/degradation</keyword>
<keyword evidence="7" id="KW-0573">Peptidoglycan synthesis</keyword>
<evidence type="ECO:0000259" key="12">
    <source>
        <dbReference type="Pfam" id="PF03717"/>
    </source>
</evidence>
<keyword evidence="6" id="KW-0133">Cell shape</keyword>